<feature type="domain" description="N-acetyltransferase" evidence="3">
    <location>
        <begin position="4"/>
        <end position="146"/>
    </location>
</feature>
<gene>
    <name evidence="4" type="ORF">SAMN05444358_101956</name>
</gene>
<evidence type="ECO:0000313" key="5">
    <source>
        <dbReference type="Proteomes" id="UP000183400"/>
    </source>
</evidence>
<keyword evidence="1 4" id="KW-0808">Transferase</keyword>
<dbReference type="Gene3D" id="3.40.630.30">
    <property type="match status" value="1"/>
</dbReference>
<dbReference type="RefSeq" id="WP_074734871.1">
    <property type="nucleotide sequence ID" value="NZ_FNNP01000001.1"/>
</dbReference>
<name>A0A1H2TWM8_9RHOB</name>
<dbReference type="PROSITE" id="PS51186">
    <property type="entry name" value="GNAT"/>
    <property type="match status" value="1"/>
</dbReference>
<evidence type="ECO:0000256" key="2">
    <source>
        <dbReference type="ARBA" id="ARBA00023315"/>
    </source>
</evidence>
<protein>
    <submittedName>
        <fullName evidence="4">Acetyltransferase (GNAT) domain-containing protein</fullName>
    </submittedName>
</protein>
<proteinExistence type="predicted"/>
<dbReference type="CDD" id="cd04301">
    <property type="entry name" value="NAT_SF"/>
    <property type="match status" value="1"/>
</dbReference>
<dbReference type="Proteomes" id="UP000183400">
    <property type="component" value="Unassembled WGS sequence"/>
</dbReference>
<sequence length="146" mass="16195">MTEFNLRAAVAEDVGAIRGCLAESYAGVRREIEDLPDVTSGILDDIKERQVLIAEDSMCLLGVIIYGEESDAMMIFNLGVSPKAQGRGIARRLLAAAEKSAKTGEIQTLRLRTHRLMSDTRAMYRHLGWQELEISGNTVLMQKRVT</sequence>
<accession>A0A1H2TWM8</accession>
<reference evidence="5" key="1">
    <citation type="submission" date="2016-10" db="EMBL/GenBank/DDBJ databases">
        <authorList>
            <person name="Varghese N."/>
            <person name="Submissions S."/>
        </authorList>
    </citation>
    <scope>NUCLEOTIDE SEQUENCE [LARGE SCALE GENOMIC DNA]</scope>
    <source>
        <strain evidence="5">DSM 27839</strain>
    </source>
</reference>
<dbReference type="SUPFAM" id="SSF55729">
    <property type="entry name" value="Acyl-CoA N-acyltransferases (Nat)"/>
    <property type="match status" value="1"/>
</dbReference>
<keyword evidence="5" id="KW-1185">Reference proteome</keyword>
<dbReference type="STRING" id="985054.SAMN05444358_101956"/>
<dbReference type="GO" id="GO:0016747">
    <property type="term" value="F:acyltransferase activity, transferring groups other than amino-acyl groups"/>
    <property type="evidence" value="ECO:0007669"/>
    <property type="project" value="InterPro"/>
</dbReference>
<keyword evidence="2" id="KW-0012">Acyltransferase</keyword>
<dbReference type="AlphaFoldDB" id="A0A1H2TWM8"/>
<dbReference type="InterPro" id="IPR016181">
    <property type="entry name" value="Acyl_CoA_acyltransferase"/>
</dbReference>
<evidence type="ECO:0000256" key="1">
    <source>
        <dbReference type="ARBA" id="ARBA00022679"/>
    </source>
</evidence>
<evidence type="ECO:0000313" key="4">
    <source>
        <dbReference type="EMBL" id="SDW48315.1"/>
    </source>
</evidence>
<dbReference type="EMBL" id="FNNP01000001">
    <property type="protein sequence ID" value="SDW48315.1"/>
    <property type="molecule type" value="Genomic_DNA"/>
</dbReference>
<evidence type="ECO:0000259" key="3">
    <source>
        <dbReference type="PROSITE" id="PS51186"/>
    </source>
</evidence>
<dbReference type="PANTHER" id="PTHR43877">
    <property type="entry name" value="AMINOALKYLPHOSPHONATE N-ACETYLTRANSFERASE-RELATED-RELATED"/>
    <property type="match status" value="1"/>
</dbReference>
<dbReference type="InterPro" id="IPR050832">
    <property type="entry name" value="Bact_Acetyltransf"/>
</dbReference>
<dbReference type="OrthoDB" id="281808at2"/>
<organism evidence="4 5">
    <name type="scientific">Ruegeria halocynthiae</name>
    <dbReference type="NCBI Taxonomy" id="985054"/>
    <lineage>
        <taxon>Bacteria</taxon>
        <taxon>Pseudomonadati</taxon>
        <taxon>Pseudomonadota</taxon>
        <taxon>Alphaproteobacteria</taxon>
        <taxon>Rhodobacterales</taxon>
        <taxon>Roseobacteraceae</taxon>
        <taxon>Ruegeria</taxon>
    </lineage>
</organism>
<dbReference type="InterPro" id="IPR000182">
    <property type="entry name" value="GNAT_dom"/>
</dbReference>
<dbReference type="Pfam" id="PF13508">
    <property type="entry name" value="Acetyltransf_7"/>
    <property type="match status" value="1"/>
</dbReference>